<dbReference type="OrthoDB" id="4061228at2759"/>
<dbReference type="EMBL" id="CP058604">
    <property type="protein sequence ID" value="QLG70749.1"/>
    <property type="molecule type" value="Genomic_DNA"/>
</dbReference>
<accession>A0A7H9AY97</accession>
<protein>
    <submittedName>
        <fullName evidence="1">Uncharacterized protein</fullName>
    </submittedName>
</protein>
<proteinExistence type="predicted"/>
<dbReference type="GeneID" id="59234385"/>
<dbReference type="Proteomes" id="UP000509704">
    <property type="component" value="Chromosome 1"/>
</dbReference>
<dbReference type="KEGG" id="zmk:HG535_0A06910"/>
<gene>
    <name evidence="1" type="ORF">HG535_0A06910</name>
</gene>
<organism evidence="1 2">
    <name type="scientific">Zygotorulaspora mrakii</name>
    <name type="common">Zygosaccharomyces mrakii</name>
    <dbReference type="NCBI Taxonomy" id="42260"/>
    <lineage>
        <taxon>Eukaryota</taxon>
        <taxon>Fungi</taxon>
        <taxon>Dikarya</taxon>
        <taxon>Ascomycota</taxon>
        <taxon>Saccharomycotina</taxon>
        <taxon>Saccharomycetes</taxon>
        <taxon>Saccharomycetales</taxon>
        <taxon>Saccharomycetaceae</taxon>
        <taxon>Zygotorulaspora</taxon>
    </lineage>
</organism>
<dbReference type="AlphaFoldDB" id="A0A7H9AY97"/>
<reference evidence="1 2" key="1">
    <citation type="submission" date="2020-07" db="EMBL/GenBank/DDBJ databases">
        <title>The yeast mating-type switching endonuclease HO is a domesticated member of an unorthodox homing genetic element family.</title>
        <authorList>
            <person name="Coughlan A.Y."/>
            <person name="Lombardi L."/>
            <person name="Braun-Galleani S."/>
            <person name="Martos A.R."/>
            <person name="Galeote V."/>
            <person name="Bigey F."/>
            <person name="Dequin S."/>
            <person name="Byrne K.P."/>
            <person name="Wolfe K.H."/>
        </authorList>
    </citation>
    <scope>NUCLEOTIDE SEQUENCE [LARGE SCALE GENOMIC DNA]</scope>
    <source>
        <strain evidence="1 2">NRRL Y-6702</strain>
    </source>
</reference>
<keyword evidence="2" id="KW-1185">Reference proteome</keyword>
<evidence type="ECO:0000313" key="1">
    <source>
        <dbReference type="EMBL" id="QLG70749.1"/>
    </source>
</evidence>
<name>A0A7H9AY97_ZYGMR</name>
<sequence length="309" mass="35501">MSAVEADTAARCLWLDEDGLVVYCNFRSPTYCEFKIMIKSKLIKGWRHTIKRESSIRFINDKGSDDSKHLFKLLWSRDKTLYCDYIEVSRDGTAAVTTEEIMTVAFTISTFYVMWSQGIICLWEKISGNLHLFNTGHNRYLGYLTLYSSACSSASLLRFIDETMSLWAIVRKYDETTKTSSAFLNTYLLPDFILLTTTMLPKGFSQYYFGKESYVTVSKPANFSNVAATNLSSSQLCCSCDMSNRSIIQWYFSPKKPWKEIKLNHRLDMSPELGLDEDIEPTSYIQKQLSMVDFQPAAPVLELQNAFFQ</sequence>
<dbReference type="RefSeq" id="XP_037142477.1">
    <property type="nucleotide sequence ID" value="XM_037286582.1"/>
</dbReference>
<evidence type="ECO:0000313" key="2">
    <source>
        <dbReference type="Proteomes" id="UP000509704"/>
    </source>
</evidence>